<dbReference type="AlphaFoldDB" id="A0A7H1MEP7"/>
<name>A0A7H1MEP7_9NEIS</name>
<dbReference type="Proteomes" id="UP000516412">
    <property type="component" value="Chromosome"/>
</dbReference>
<evidence type="ECO:0000313" key="2">
    <source>
        <dbReference type="Proteomes" id="UP000516412"/>
    </source>
</evidence>
<dbReference type="RefSeq" id="WP_187001267.1">
    <property type="nucleotide sequence ID" value="NZ_CP060414.2"/>
</dbReference>
<dbReference type="KEGG" id="nmus:H7A79_0967"/>
<gene>
    <name evidence="1" type="ORF">H7A79_0967</name>
</gene>
<evidence type="ECO:0000313" key="1">
    <source>
        <dbReference type="EMBL" id="QNT60112.1"/>
    </source>
</evidence>
<reference evidence="1" key="1">
    <citation type="submission" date="2024-06" db="EMBL/GenBank/DDBJ databases">
        <title>Complete Genome Sequence of mouse commensal type strain Neisseria musculi.</title>
        <authorList>
            <person name="Thapa E."/>
            <person name="Aluvathingal J."/>
            <person name="Nadendla S."/>
            <person name="Mehta A."/>
            <person name="Tettelin H."/>
            <person name="Weyand N.J."/>
        </authorList>
    </citation>
    <scope>NUCLEOTIDE SEQUENCE</scope>
    <source>
        <strain evidence="1">NW831</strain>
    </source>
</reference>
<protein>
    <submittedName>
        <fullName evidence="1">Uncharacterized protein</fullName>
    </submittedName>
</protein>
<accession>A0A7H1MEP7</accession>
<keyword evidence="2" id="KW-1185">Reference proteome</keyword>
<organism evidence="1 2">
    <name type="scientific">Neisseria musculi</name>
    <dbReference type="NCBI Taxonomy" id="1815583"/>
    <lineage>
        <taxon>Bacteria</taxon>
        <taxon>Pseudomonadati</taxon>
        <taxon>Pseudomonadota</taxon>
        <taxon>Betaproteobacteria</taxon>
        <taxon>Neisseriales</taxon>
        <taxon>Neisseriaceae</taxon>
        <taxon>Neisseria</taxon>
    </lineage>
</organism>
<proteinExistence type="predicted"/>
<dbReference type="EMBL" id="CP060414">
    <property type="protein sequence ID" value="QNT60112.1"/>
    <property type="molecule type" value="Genomic_DNA"/>
</dbReference>
<sequence length="80" mass="9427">MSTAAQRIKVKHRAEAEIMRYAKPDPETGVKPHALWHKHVHNVDLDPMQCLKMQEMDDNRSTVDFSCRRMKPRAKNRRVC</sequence>